<evidence type="ECO:0008006" key="4">
    <source>
        <dbReference type="Google" id="ProtNLM"/>
    </source>
</evidence>
<name>A0ABP9UZY1_9BACT</name>
<proteinExistence type="predicted"/>
<feature type="chain" id="PRO_5047085132" description="DUF4412 domain-containing protein" evidence="1">
    <location>
        <begin position="21"/>
        <end position="327"/>
    </location>
</feature>
<accession>A0ABP9UZY1</accession>
<dbReference type="Proteomes" id="UP001424741">
    <property type="component" value="Unassembled WGS sequence"/>
</dbReference>
<sequence length="327" mass="37216">MRGFLSVCCVLLLLPMALLAEEKVVPGDWDLSVSVDTNRRYQVEREFRLQVMLNGKREGGVVESSVEVRCDEFEPGFRIMPEEDWKMFIKAAQLAVKKESFLGSVRFQADAGEVTTIYESMVLDGEWKLRVSRGGTALVFMPGQGKKVVEAIREAKAAEQWYRALLGGGKLPQESEVMRRPQSKWVHVGFTSEALKSGNLSLSFSVRGEVSQAYCDCNLHYAEFGMKRVISGGEVQGLLRRMRLVESRLREGQAFEVSSQEHDVMKYRVDANLKKQCVNVMVLPEEEKPQVGRFTLKQMEALKSLEDDTQNKARWLRQNAGLFYRKE</sequence>
<protein>
    <recommendedName>
        <fullName evidence="4">DUF4412 domain-containing protein</fullName>
    </recommendedName>
</protein>
<gene>
    <name evidence="2" type="ORF">Rhal01_02182</name>
</gene>
<keyword evidence="1" id="KW-0732">Signal</keyword>
<keyword evidence="3" id="KW-1185">Reference proteome</keyword>
<evidence type="ECO:0000313" key="2">
    <source>
        <dbReference type="EMBL" id="GAA5496001.1"/>
    </source>
</evidence>
<evidence type="ECO:0000313" key="3">
    <source>
        <dbReference type="Proteomes" id="UP001424741"/>
    </source>
</evidence>
<feature type="signal peptide" evidence="1">
    <location>
        <begin position="1"/>
        <end position="20"/>
    </location>
</feature>
<comment type="caution">
    <text evidence="2">The sequence shown here is derived from an EMBL/GenBank/DDBJ whole genome shotgun (WGS) entry which is preliminary data.</text>
</comment>
<evidence type="ECO:0000256" key="1">
    <source>
        <dbReference type="SAM" id="SignalP"/>
    </source>
</evidence>
<organism evidence="2 3">
    <name type="scientific">Rubritalea halochordaticola</name>
    <dbReference type="NCBI Taxonomy" id="714537"/>
    <lineage>
        <taxon>Bacteria</taxon>
        <taxon>Pseudomonadati</taxon>
        <taxon>Verrucomicrobiota</taxon>
        <taxon>Verrucomicrobiia</taxon>
        <taxon>Verrucomicrobiales</taxon>
        <taxon>Rubritaleaceae</taxon>
        <taxon>Rubritalea</taxon>
    </lineage>
</organism>
<reference evidence="2 3" key="1">
    <citation type="submission" date="2024-02" db="EMBL/GenBank/DDBJ databases">
        <title>Rubritalea halochordaticola NBRC 107102.</title>
        <authorList>
            <person name="Ichikawa N."/>
            <person name="Katano-Makiyama Y."/>
            <person name="Hidaka K."/>
        </authorList>
    </citation>
    <scope>NUCLEOTIDE SEQUENCE [LARGE SCALE GENOMIC DNA]</scope>
    <source>
        <strain evidence="2 3">NBRC 107102</strain>
    </source>
</reference>
<dbReference type="EMBL" id="BAABRL010000006">
    <property type="protein sequence ID" value="GAA5496001.1"/>
    <property type="molecule type" value="Genomic_DNA"/>
</dbReference>